<proteinExistence type="predicted"/>
<accession>A0A7R9JPZ6</accession>
<gene>
    <name evidence="1" type="ORF">TGEB3V08_LOCUS1393</name>
</gene>
<reference evidence="1" key="1">
    <citation type="submission" date="2020-11" db="EMBL/GenBank/DDBJ databases">
        <authorList>
            <person name="Tran Van P."/>
        </authorList>
    </citation>
    <scope>NUCLEOTIDE SEQUENCE</scope>
</reference>
<dbReference type="EMBL" id="OE839425">
    <property type="protein sequence ID" value="CAD7587171.1"/>
    <property type="molecule type" value="Genomic_DNA"/>
</dbReference>
<name>A0A7R9JPZ6_TIMGE</name>
<protein>
    <submittedName>
        <fullName evidence="1">Uncharacterized protein</fullName>
    </submittedName>
</protein>
<dbReference type="AlphaFoldDB" id="A0A7R9JPZ6"/>
<organism evidence="1">
    <name type="scientific">Timema genevievae</name>
    <name type="common">Walking stick</name>
    <dbReference type="NCBI Taxonomy" id="629358"/>
    <lineage>
        <taxon>Eukaryota</taxon>
        <taxon>Metazoa</taxon>
        <taxon>Ecdysozoa</taxon>
        <taxon>Arthropoda</taxon>
        <taxon>Hexapoda</taxon>
        <taxon>Insecta</taxon>
        <taxon>Pterygota</taxon>
        <taxon>Neoptera</taxon>
        <taxon>Polyneoptera</taxon>
        <taxon>Phasmatodea</taxon>
        <taxon>Timematodea</taxon>
        <taxon>Timematoidea</taxon>
        <taxon>Timematidae</taxon>
        <taxon>Timema</taxon>
    </lineage>
</organism>
<sequence length="123" mass="14026">MVQFRSVAQSTCGVRFRQLTRSTARACALSSQRVISENGRQTSVPTKRDRLKGVRQLTMDVHETSPRHDIAIEWSPSDGDIEARSRLGVLRLKIITAQSYLSGWCNQLIKSWERGRFKVRIVP</sequence>
<evidence type="ECO:0000313" key="1">
    <source>
        <dbReference type="EMBL" id="CAD7587171.1"/>
    </source>
</evidence>